<dbReference type="OMA" id="WVFEESL"/>
<evidence type="ECO:0000256" key="1">
    <source>
        <dbReference type="ARBA" id="ARBA00006195"/>
    </source>
</evidence>
<dbReference type="Pfam" id="PF01648">
    <property type="entry name" value="ACPS"/>
    <property type="match status" value="1"/>
</dbReference>
<dbReference type="GO" id="GO:0008897">
    <property type="term" value="F:holo-[acyl-carrier-protein] synthase activity"/>
    <property type="evidence" value="ECO:0007669"/>
    <property type="project" value="UniProtKB-EC"/>
</dbReference>
<protein>
    <recommendedName>
        <fullName evidence="3">L-aminoadipate-semialdehyde dehydrogenase-phosphopantetheinyl transferase</fullName>
        <ecNumber evidence="2">2.7.8.7</ecNumber>
    </recommendedName>
    <alternativeName>
        <fullName evidence="5">4'-phosphopantetheinyl transferase</fullName>
    </alternativeName>
    <alternativeName>
        <fullName evidence="6">Alpha-aminoadipic semialdehyde dehydrogenase-phosphopantetheinyl transferase</fullName>
    </alternativeName>
</protein>
<dbReference type="InterPro" id="IPR055066">
    <property type="entry name" value="AASDHPPT_N"/>
</dbReference>
<dbReference type="InterPro" id="IPR050559">
    <property type="entry name" value="P-Pant_transferase_sf"/>
</dbReference>
<gene>
    <name evidence="11" type="ORF">HPB48_005318</name>
</gene>
<dbReference type="InterPro" id="IPR008278">
    <property type="entry name" value="4-PPantetheinyl_Trfase_dom"/>
</dbReference>
<reference evidence="11 12" key="1">
    <citation type="journal article" date="2020" name="Cell">
        <title>Large-Scale Comparative Analyses of Tick Genomes Elucidate Their Genetic Diversity and Vector Capacities.</title>
        <authorList>
            <consortium name="Tick Genome and Microbiome Consortium (TIGMIC)"/>
            <person name="Jia N."/>
            <person name="Wang J."/>
            <person name="Shi W."/>
            <person name="Du L."/>
            <person name="Sun Y."/>
            <person name="Zhan W."/>
            <person name="Jiang J.F."/>
            <person name="Wang Q."/>
            <person name="Zhang B."/>
            <person name="Ji P."/>
            <person name="Bell-Sakyi L."/>
            <person name="Cui X.M."/>
            <person name="Yuan T.T."/>
            <person name="Jiang B.G."/>
            <person name="Yang W.F."/>
            <person name="Lam T.T."/>
            <person name="Chang Q.C."/>
            <person name="Ding S.J."/>
            <person name="Wang X.J."/>
            <person name="Zhu J.G."/>
            <person name="Ruan X.D."/>
            <person name="Zhao L."/>
            <person name="Wei J.T."/>
            <person name="Ye R.Z."/>
            <person name="Que T.C."/>
            <person name="Du C.H."/>
            <person name="Zhou Y.H."/>
            <person name="Cheng J.X."/>
            <person name="Dai P.F."/>
            <person name="Guo W.B."/>
            <person name="Han X.H."/>
            <person name="Huang E.J."/>
            <person name="Li L.F."/>
            <person name="Wei W."/>
            <person name="Gao Y.C."/>
            <person name="Liu J.Z."/>
            <person name="Shao H.Z."/>
            <person name="Wang X."/>
            <person name="Wang C.C."/>
            <person name="Yang T.C."/>
            <person name="Huo Q.B."/>
            <person name="Li W."/>
            <person name="Chen H.Y."/>
            <person name="Chen S.E."/>
            <person name="Zhou L.G."/>
            <person name="Ni X.B."/>
            <person name="Tian J.H."/>
            <person name="Sheng Y."/>
            <person name="Liu T."/>
            <person name="Pan Y.S."/>
            <person name="Xia L.Y."/>
            <person name="Li J."/>
            <person name="Zhao F."/>
            <person name="Cao W.C."/>
        </authorList>
    </citation>
    <scope>NUCLEOTIDE SEQUENCE [LARGE SCALE GENOMIC DNA]</scope>
    <source>
        <strain evidence="11">HaeL-2018</strain>
    </source>
</reference>
<name>A0A9J6GGY9_HAELO</name>
<feature type="domain" description="4'-phosphopantetheinyl transferase" evidence="9">
    <location>
        <begin position="114"/>
        <end position="230"/>
    </location>
</feature>
<evidence type="ECO:0000256" key="7">
    <source>
        <dbReference type="ARBA" id="ARBA00048641"/>
    </source>
</evidence>
<evidence type="ECO:0000256" key="3">
    <source>
        <dbReference type="ARBA" id="ARBA00016301"/>
    </source>
</evidence>
<evidence type="ECO:0000259" key="9">
    <source>
        <dbReference type="Pfam" id="PF01648"/>
    </source>
</evidence>
<dbReference type="PANTHER" id="PTHR12215:SF10">
    <property type="entry name" value="L-AMINOADIPATE-SEMIALDEHYDE DEHYDROGENASE-PHOSPHOPANTETHEINYL TRANSFERASE"/>
    <property type="match status" value="1"/>
</dbReference>
<evidence type="ECO:0000256" key="2">
    <source>
        <dbReference type="ARBA" id="ARBA00013172"/>
    </source>
</evidence>
<evidence type="ECO:0000259" key="10">
    <source>
        <dbReference type="Pfam" id="PF22624"/>
    </source>
</evidence>
<comment type="catalytic activity">
    <reaction evidence="8">
        <text>apo-[ACP] + acetyl-CoA = acetyl-[ACP] + adenosine 3',5'-bisphosphate + H(+)</text>
        <dbReference type="Rhea" id="RHEA:46564"/>
        <dbReference type="Rhea" id="RHEA-COMP:9621"/>
        <dbReference type="Rhea" id="RHEA-COMP:9690"/>
        <dbReference type="ChEBI" id="CHEBI:15378"/>
        <dbReference type="ChEBI" id="CHEBI:29999"/>
        <dbReference type="ChEBI" id="CHEBI:57288"/>
        <dbReference type="ChEBI" id="CHEBI:58343"/>
        <dbReference type="ChEBI" id="CHEBI:78446"/>
    </reaction>
    <physiologicalReaction direction="left-to-right" evidence="8">
        <dbReference type="Rhea" id="RHEA:46565"/>
    </physiologicalReaction>
</comment>
<dbReference type="OrthoDB" id="26719at2759"/>
<dbReference type="GO" id="GO:0019878">
    <property type="term" value="P:lysine biosynthetic process via aminoadipic acid"/>
    <property type="evidence" value="ECO:0007669"/>
    <property type="project" value="TreeGrafter"/>
</dbReference>
<accession>A0A9J6GGY9</accession>
<evidence type="ECO:0000256" key="4">
    <source>
        <dbReference type="ARBA" id="ARBA00022679"/>
    </source>
</evidence>
<dbReference type="Gene3D" id="3.90.470.20">
    <property type="entry name" value="4'-phosphopantetheinyl transferase domain"/>
    <property type="match status" value="2"/>
</dbReference>
<comment type="catalytic activity">
    <reaction evidence="7">
        <text>apo-[ACP] + CoA = holo-[ACP] + adenosine 3',5'-bisphosphate + H(+)</text>
        <dbReference type="Rhea" id="RHEA:12068"/>
        <dbReference type="Rhea" id="RHEA-COMP:9685"/>
        <dbReference type="Rhea" id="RHEA-COMP:9690"/>
        <dbReference type="ChEBI" id="CHEBI:15378"/>
        <dbReference type="ChEBI" id="CHEBI:29999"/>
        <dbReference type="ChEBI" id="CHEBI:57287"/>
        <dbReference type="ChEBI" id="CHEBI:58343"/>
        <dbReference type="ChEBI" id="CHEBI:64479"/>
        <dbReference type="EC" id="2.7.8.7"/>
    </reaction>
    <physiologicalReaction direction="left-to-right" evidence="7">
        <dbReference type="Rhea" id="RHEA:12069"/>
    </physiologicalReaction>
</comment>
<evidence type="ECO:0000256" key="6">
    <source>
        <dbReference type="ARBA" id="ARBA00033443"/>
    </source>
</evidence>
<dbReference type="VEuPathDB" id="VectorBase:HLOH_062978"/>
<evidence type="ECO:0000313" key="11">
    <source>
        <dbReference type="EMBL" id="KAH9374049.1"/>
    </source>
</evidence>
<sequence>MARRSVRWAFNARAWKPTREEWLYALQCIQPEEKERIQKFVFTRDAKASLIGRLLLRKCISEFLDVPYNVLKLGRNEDNRPVVAYPERIPCPFDFNVSHQGDFSVLAADEYVNVGIDVMKAEYLGGKTIQDFFSVMRRQFTPQEWNFVEQPGTENELVRRFYRLWCLKESFVKAMGPGLAIDLQRLNFNCQTKEVAEGAITADTKLYFDGRLLTEWIFQETLLDRDHCVCTALHVGDNAASPDYKLFTVLSFKELIDGSCPCGHIK</sequence>
<dbReference type="EMBL" id="JABSTR010000006">
    <property type="protein sequence ID" value="KAH9374049.1"/>
    <property type="molecule type" value="Genomic_DNA"/>
</dbReference>
<dbReference type="InterPro" id="IPR037143">
    <property type="entry name" value="4-PPantetheinyl_Trfase_dom_sf"/>
</dbReference>
<comment type="caution">
    <text evidence="11">The sequence shown here is derived from an EMBL/GenBank/DDBJ whole genome shotgun (WGS) entry which is preliminary data.</text>
</comment>
<dbReference type="GO" id="GO:0000287">
    <property type="term" value="F:magnesium ion binding"/>
    <property type="evidence" value="ECO:0007669"/>
    <property type="project" value="InterPro"/>
</dbReference>
<comment type="similarity">
    <text evidence="1">Belongs to the P-Pant transferase superfamily. AcpS family.</text>
</comment>
<dbReference type="EC" id="2.7.8.7" evidence="2"/>
<dbReference type="Pfam" id="PF22624">
    <property type="entry name" value="AASDHPPT_N"/>
    <property type="match status" value="1"/>
</dbReference>
<proteinExistence type="inferred from homology"/>
<keyword evidence="12" id="KW-1185">Reference proteome</keyword>
<evidence type="ECO:0000313" key="12">
    <source>
        <dbReference type="Proteomes" id="UP000821853"/>
    </source>
</evidence>
<evidence type="ECO:0000256" key="8">
    <source>
        <dbReference type="ARBA" id="ARBA00048794"/>
    </source>
</evidence>
<keyword evidence="4" id="KW-0808">Transferase</keyword>
<dbReference type="Proteomes" id="UP000821853">
    <property type="component" value="Chromosome 4"/>
</dbReference>
<organism evidence="11 12">
    <name type="scientific">Haemaphysalis longicornis</name>
    <name type="common">Bush tick</name>
    <dbReference type="NCBI Taxonomy" id="44386"/>
    <lineage>
        <taxon>Eukaryota</taxon>
        <taxon>Metazoa</taxon>
        <taxon>Ecdysozoa</taxon>
        <taxon>Arthropoda</taxon>
        <taxon>Chelicerata</taxon>
        <taxon>Arachnida</taxon>
        <taxon>Acari</taxon>
        <taxon>Parasitiformes</taxon>
        <taxon>Ixodida</taxon>
        <taxon>Ixodoidea</taxon>
        <taxon>Ixodidae</taxon>
        <taxon>Haemaphysalinae</taxon>
        <taxon>Haemaphysalis</taxon>
    </lineage>
</organism>
<dbReference type="SUPFAM" id="SSF56214">
    <property type="entry name" value="4'-phosphopantetheinyl transferase"/>
    <property type="match status" value="2"/>
</dbReference>
<feature type="domain" description="4'-phosphopantetheinyl transferase N-terminal" evidence="10">
    <location>
        <begin position="14"/>
        <end position="109"/>
    </location>
</feature>
<evidence type="ECO:0000256" key="5">
    <source>
        <dbReference type="ARBA" id="ARBA00030484"/>
    </source>
</evidence>
<dbReference type="FunFam" id="3.90.470.20:FF:000003">
    <property type="entry name" value="L-aminoadipate-semialdehyde dehydrogenase-phosphopantetheinyl transferase"/>
    <property type="match status" value="1"/>
</dbReference>
<dbReference type="GO" id="GO:0005829">
    <property type="term" value="C:cytosol"/>
    <property type="evidence" value="ECO:0007669"/>
    <property type="project" value="TreeGrafter"/>
</dbReference>
<dbReference type="AlphaFoldDB" id="A0A9J6GGY9"/>
<dbReference type="PANTHER" id="PTHR12215">
    <property type="entry name" value="PHOSPHOPANTETHEINE TRANSFERASE"/>
    <property type="match status" value="1"/>
</dbReference>